<sequence>MKITHELGHWQKKQIALLYHFSSLEFLENLQARINDLIEFTDATLDKANTQRRDDLLINKQWGYRNTSQNWGNHAWQLLVDFQKSISKNIARRGSDVYSITDANYCARGLAEYSMDWATPDEEAVFNKKFQEISDHAGQIDSTVQRNYPQHGWDDFRLHLAWCAYAKQIPQLPKLRLRPDINGMSGKAPPVTGVYVPQSDANGSPQFAWAGNPGGELLDCATFNGLGLAALREVGRSDLWASDDKMFNFVKANLNDAGLQSDSFLERSLKKASLAPSLVARHAFKYEPCEWVFVEVVPGEYESNEEDNAESNATVIRVPAGQLCPQSGFYFTPAHMNSRRHFNAGEAMPEVASEYGATIWQWDTVQG</sequence>
<organism evidence="1 2">
    <name type="scientific">Pseudoduganella namucuonensis</name>
    <dbReference type="NCBI Taxonomy" id="1035707"/>
    <lineage>
        <taxon>Bacteria</taxon>
        <taxon>Pseudomonadati</taxon>
        <taxon>Pseudomonadota</taxon>
        <taxon>Betaproteobacteria</taxon>
        <taxon>Burkholderiales</taxon>
        <taxon>Oxalobacteraceae</taxon>
        <taxon>Telluria group</taxon>
        <taxon>Pseudoduganella</taxon>
    </lineage>
</organism>
<keyword evidence="2" id="KW-1185">Reference proteome</keyword>
<dbReference type="AlphaFoldDB" id="A0A1I7JES7"/>
<evidence type="ECO:0000313" key="2">
    <source>
        <dbReference type="Proteomes" id="UP000199391"/>
    </source>
</evidence>
<dbReference type="STRING" id="1035707.SAMN05216552_101166"/>
<dbReference type="Proteomes" id="UP000199391">
    <property type="component" value="Unassembled WGS sequence"/>
</dbReference>
<dbReference type="EMBL" id="FPBO01000011">
    <property type="protein sequence ID" value="SFU83657.1"/>
    <property type="molecule type" value="Genomic_DNA"/>
</dbReference>
<protein>
    <submittedName>
        <fullName evidence="1">Uncharacterized protein</fullName>
    </submittedName>
</protein>
<dbReference type="OrthoDB" id="8576337at2"/>
<proteinExistence type="predicted"/>
<accession>A0A1I7JES7</accession>
<reference evidence="2" key="1">
    <citation type="submission" date="2016-10" db="EMBL/GenBank/DDBJ databases">
        <authorList>
            <person name="Varghese N."/>
            <person name="Submissions S."/>
        </authorList>
    </citation>
    <scope>NUCLEOTIDE SEQUENCE [LARGE SCALE GENOMIC DNA]</scope>
    <source>
        <strain evidence="2">CGMCC 1.11014</strain>
    </source>
</reference>
<gene>
    <name evidence="1" type="ORF">SAMN05216552_101166</name>
</gene>
<evidence type="ECO:0000313" key="1">
    <source>
        <dbReference type="EMBL" id="SFU83657.1"/>
    </source>
</evidence>
<dbReference type="RefSeq" id="WP_093556113.1">
    <property type="nucleotide sequence ID" value="NZ_FPBO01000011.1"/>
</dbReference>
<name>A0A1I7JES7_9BURK</name>